<evidence type="ECO:0000256" key="4">
    <source>
        <dbReference type="SAM" id="Phobius"/>
    </source>
</evidence>
<gene>
    <name evidence="7" type="ORF">ACFOEN_05075</name>
</gene>
<dbReference type="Pfam" id="PF00672">
    <property type="entry name" value="HAMP"/>
    <property type="match status" value="1"/>
</dbReference>
<keyword evidence="4" id="KW-0472">Membrane</keyword>
<dbReference type="Pfam" id="PF00015">
    <property type="entry name" value="MCPsignal"/>
    <property type="match status" value="1"/>
</dbReference>
<organism evidence="7 8">
    <name type="scientific">Piscinibacterium candidicorallinum</name>
    <dbReference type="NCBI Taxonomy" id="1793872"/>
    <lineage>
        <taxon>Bacteria</taxon>
        <taxon>Pseudomonadati</taxon>
        <taxon>Pseudomonadota</taxon>
        <taxon>Betaproteobacteria</taxon>
        <taxon>Burkholderiales</taxon>
        <taxon>Piscinibacterium</taxon>
    </lineage>
</organism>
<dbReference type="Proteomes" id="UP001595556">
    <property type="component" value="Unassembled WGS sequence"/>
</dbReference>
<keyword evidence="3" id="KW-0807">Transducer</keyword>
<keyword evidence="4" id="KW-1133">Transmembrane helix</keyword>
<evidence type="ECO:0000256" key="2">
    <source>
        <dbReference type="ARBA" id="ARBA00029447"/>
    </source>
</evidence>
<evidence type="ECO:0000256" key="1">
    <source>
        <dbReference type="ARBA" id="ARBA00022481"/>
    </source>
</evidence>
<dbReference type="Pfam" id="PF12729">
    <property type="entry name" value="4HB_MCP_1"/>
    <property type="match status" value="1"/>
</dbReference>
<sequence>MQIWNSWGLASRLYLAVAAITLALVGCAAYTASRLQEIDTRAARTEALRVPQLQRMAALELNVTRVSLQVRHTMLSRTPEERAATLADIARLKGVIDGLMAEFEKNVSTEGGRKRIEALKPALANFWAVGGENLAKINEGSTADAVAFLVERTIPARQALLVQVADTVKYQEDMLRADIAAIRADAASTRNVFMGLVVSISLGLIVLAGYIGFALRARVRELRETAERVRDGDLTQTVQDTRRDEFTPLIGAMGDMQAALAAIVAEVRANAERVAEATTQIARGNQDLTQRTEEQSGSLQVTAATMEQLGTTVRQNADNALQANQLAQRASDIATQGGDAVDRVVGTMRDINESSRRIVDIIGTIDGIAFQTNILALNASVEAARAGEQGRGFAVVADEVRNLAQRSAQAAREIKDLIGNSVARVEQGTALVDQAGQTMQEVVSSIRRVSDIVGQISSASVEQSAGVQQVGQTVAQMDHVTQQNAALVEQSATAAENLRSQAGNLVQAVSVFRLAGAGARQAA</sequence>
<dbReference type="PROSITE" id="PS50111">
    <property type="entry name" value="CHEMOTAXIS_TRANSDUC_2"/>
    <property type="match status" value="1"/>
</dbReference>
<dbReference type="InterPro" id="IPR003660">
    <property type="entry name" value="HAMP_dom"/>
</dbReference>
<dbReference type="InterPro" id="IPR047347">
    <property type="entry name" value="YvaQ-like_sensor"/>
</dbReference>
<reference evidence="8" key="1">
    <citation type="journal article" date="2019" name="Int. J. Syst. Evol. Microbiol.">
        <title>The Global Catalogue of Microorganisms (GCM) 10K type strain sequencing project: providing services to taxonomists for standard genome sequencing and annotation.</title>
        <authorList>
            <consortium name="The Broad Institute Genomics Platform"/>
            <consortium name="The Broad Institute Genome Sequencing Center for Infectious Disease"/>
            <person name="Wu L."/>
            <person name="Ma J."/>
        </authorList>
    </citation>
    <scope>NUCLEOTIDE SEQUENCE [LARGE SCALE GENOMIC DNA]</scope>
    <source>
        <strain evidence="8">KCTC 52168</strain>
    </source>
</reference>
<dbReference type="RefSeq" id="WP_377301699.1">
    <property type="nucleotide sequence ID" value="NZ_CP180191.1"/>
</dbReference>
<accession>A0ABV7GZS1</accession>
<proteinExistence type="inferred from homology"/>
<keyword evidence="8" id="KW-1185">Reference proteome</keyword>
<feature type="domain" description="HAMP" evidence="6">
    <location>
        <begin position="213"/>
        <end position="265"/>
    </location>
</feature>
<evidence type="ECO:0000256" key="3">
    <source>
        <dbReference type="PROSITE-ProRule" id="PRU00284"/>
    </source>
</evidence>
<dbReference type="CDD" id="cd11386">
    <property type="entry name" value="MCP_signal"/>
    <property type="match status" value="1"/>
</dbReference>
<evidence type="ECO:0000313" key="8">
    <source>
        <dbReference type="Proteomes" id="UP001595556"/>
    </source>
</evidence>
<feature type="domain" description="Methyl-accepting transducer" evidence="5">
    <location>
        <begin position="270"/>
        <end position="499"/>
    </location>
</feature>
<evidence type="ECO:0000313" key="7">
    <source>
        <dbReference type="EMBL" id="MFC3147015.1"/>
    </source>
</evidence>
<dbReference type="PANTHER" id="PTHR43531:SF14">
    <property type="entry name" value="METHYL-ACCEPTING CHEMOTAXIS PROTEIN I-RELATED"/>
    <property type="match status" value="1"/>
</dbReference>
<dbReference type="CDD" id="cd06225">
    <property type="entry name" value="HAMP"/>
    <property type="match status" value="1"/>
</dbReference>
<dbReference type="Gene3D" id="1.10.287.950">
    <property type="entry name" value="Methyl-accepting chemotaxis protein"/>
    <property type="match status" value="1"/>
</dbReference>
<keyword evidence="1" id="KW-0488">Methylation</keyword>
<dbReference type="PROSITE" id="PS50885">
    <property type="entry name" value="HAMP"/>
    <property type="match status" value="1"/>
</dbReference>
<dbReference type="InterPro" id="IPR004089">
    <property type="entry name" value="MCPsignal_dom"/>
</dbReference>
<comment type="similarity">
    <text evidence="2">Belongs to the methyl-accepting chemotaxis (MCP) protein family.</text>
</comment>
<protein>
    <submittedName>
        <fullName evidence="7">Methyl-accepting chemotaxis protein</fullName>
    </submittedName>
</protein>
<dbReference type="EMBL" id="JBHRTI010000003">
    <property type="protein sequence ID" value="MFC3147015.1"/>
    <property type="molecule type" value="Genomic_DNA"/>
</dbReference>
<evidence type="ECO:0000259" key="6">
    <source>
        <dbReference type="PROSITE" id="PS50885"/>
    </source>
</evidence>
<dbReference type="InterPro" id="IPR051310">
    <property type="entry name" value="MCP_chemotaxis"/>
</dbReference>
<evidence type="ECO:0000259" key="5">
    <source>
        <dbReference type="PROSITE" id="PS50111"/>
    </source>
</evidence>
<dbReference type="CDD" id="cd19411">
    <property type="entry name" value="MCP2201-like_sensor"/>
    <property type="match status" value="1"/>
</dbReference>
<name>A0ABV7GZS1_9BURK</name>
<dbReference type="InterPro" id="IPR024478">
    <property type="entry name" value="HlyB_4HB_MCP"/>
</dbReference>
<keyword evidence="4" id="KW-0812">Transmembrane</keyword>
<dbReference type="SMART" id="SM00304">
    <property type="entry name" value="HAMP"/>
    <property type="match status" value="1"/>
</dbReference>
<dbReference type="SMART" id="SM00283">
    <property type="entry name" value="MA"/>
    <property type="match status" value="1"/>
</dbReference>
<feature type="transmembrane region" description="Helical" evidence="4">
    <location>
        <begin position="192"/>
        <end position="213"/>
    </location>
</feature>
<dbReference type="SUPFAM" id="SSF58104">
    <property type="entry name" value="Methyl-accepting chemotaxis protein (MCP) signaling domain"/>
    <property type="match status" value="1"/>
</dbReference>
<dbReference type="InterPro" id="IPR004090">
    <property type="entry name" value="Chemotax_Me-accpt_rcpt"/>
</dbReference>
<comment type="caution">
    <text evidence="7">The sequence shown here is derived from an EMBL/GenBank/DDBJ whole genome shotgun (WGS) entry which is preliminary data.</text>
</comment>
<dbReference type="PANTHER" id="PTHR43531">
    <property type="entry name" value="PROTEIN ICFG"/>
    <property type="match status" value="1"/>
</dbReference>
<dbReference type="PRINTS" id="PR00260">
    <property type="entry name" value="CHEMTRNSDUCR"/>
</dbReference>